<proteinExistence type="predicted"/>
<organism evidence="1 2">
    <name type="scientific">Apodospora peruviana</name>
    <dbReference type="NCBI Taxonomy" id="516989"/>
    <lineage>
        <taxon>Eukaryota</taxon>
        <taxon>Fungi</taxon>
        <taxon>Dikarya</taxon>
        <taxon>Ascomycota</taxon>
        <taxon>Pezizomycotina</taxon>
        <taxon>Sordariomycetes</taxon>
        <taxon>Sordariomycetidae</taxon>
        <taxon>Sordariales</taxon>
        <taxon>Lasiosphaeriaceae</taxon>
        <taxon>Apodospora</taxon>
    </lineage>
</organism>
<dbReference type="Pfam" id="PF08982">
    <property type="entry name" value="AtaL"/>
    <property type="match status" value="1"/>
</dbReference>
<dbReference type="Gene3D" id="3.30.530.20">
    <property type="match status" value="1"/>
</dbReference>
<protein>
    <recommendedName>
        <fullName evidence="3">DUF1857-domain-containing protein</fullName>
    </recommendedName>
</protein>
<evidence type="ECO:0008006" key="3">
    <source>
        <dbReference type="Google" id="ProtNLM"/>
    </source>
</evidence>
<reference evidence="1" key="2">
    <citation type="submission" date="2023-06" db="EMBL/GenBank/DDBJ databases">
        <authorList>
            <consortium name="Lawrence Berkeley National Laboratory"/>
            <person name="Haridas S."/>
            <person name="Hensen N."/>
            <person name="Bonometti L."/>
            <person name="Westerberg I."/>
            <person name="Brannstrom I.O."/>
            <person name="Guillou S."/>
            <person name="Cros-Aarteil S."/>
            <person name="Calhoun S."/>
            <person name="Kuo A."/>
            <person name="Mondo S."/>
            <person name="Pangilinan J."/>
            <person name="Riley R."/>
            <person name="Labutti K."/>
            <person name="Andreopoulos B."/>
            <person name="Lipzen A."/>
            <person name="Chen C."/>
            <person name="Yanf M."/>
            <person name="Daum C."/>
            <person name="Ng V."/>
            <person name="Clum A."/>
            <person name="Steindorff A."/>
            <person name="Ohm R."/>
            <person name="Martin F."/>
            <person name="Silar P."/>
            <person name="Natvig D."/>
            <person name="Lalanne C."/>
            <person name="Gautier V."/>
            <person name="Ament-Velasquez S.L."/>
            <person name="Kruys A."/>
            <person name="Hutchinson M.I."/>
            <person name="Powell A.J."/>
            <person name="Barry K."/>
            <person name="Miller A.N."/>
            <person name="Grigoriev I.V."/>
            <person name="Debuchy R."/>
            <person name="Gladieux P."/>
            <person name="Thoren M.H."/>
            <person name="Johannesson H."/>
        </authorList>
    </citation>
    <scope>NUCLEOTIDE SEQUENCE</scope>
    <source>
        <strain evidence="1">CBS 118394</strain>
    </source>
</reference>
<dbReference type="EMBL" id="JAUEDM010000007">
    <property type="protein sequence ID" value="KAK3314206.1"/>
    <property type="molecule type" value="Genomic_DNA"/>
</dbReference>
<name>A0AAE0M012_9PEZI</name>
<dbReference type="Proteomes" id="UP001283341">
    <property type="component" value="Unassembled WGS sequence"/>
</dbReference>
<sequence>MTVFNLGYTAPINRPGQSPILTSEQVWAGLQRKVRHGDEFVPLIVKCEVESEKRSDEGNVTVTRHVTFRMPGADKDTDPLREVCVEFPPCRVDFLQPDGSKIANYISRGPTLEPEDLFMTYIFEWRKPDIVEGSEEARKQEDEHKRVAVESSIETIRKLVSEGKL</sequence>
<gene>
    <name evidence="1" type="ORF">B0H66DRAFT_373831</name>
</gene>
<dbReference type="SUPFAM" id="SSF55961">
    <property type="entry name" value="Bet v1-like"/>
    <property type="match status" value="1"/>
</dbReference>
<reference evidence="1" key="1">
    <citation type="journal article" date="2023" name="Mol. Phylogenet. Evol.">
        <title>Genome-scale phylogeny and comparative genomics of the fungal order Sordariales.</title>
        <authorList>
            <person name="Hensen N."/>
            <person name="Bonometti L."/>
            <person name="Westerberg I."/>
            <person name="Brannstrom I.O."/>
            <person name="Guillou S."/>
            <person name="Cros-Aarteil S."/>
            <person name="Calhoun S."/>
            <person name="Haridas S."/>
            <person name="Kuo A."/>
            <person name="Mondo S."/>
            <person name="Pangilinan J."/>
            <person name="Riley R."/>
            <person name="LaButti K."/>
            <person name="Andreopoulos B."/>
            <person name="Lipzen A."/>
            <person name="Chen C."/>
            <person name="Yan M."/>
            <person name="Daum C."/>
            <person name="Ng V."/>
            <person name="Clum A."/>
            <person name="Steindorff A."/>
            <person name="Ohm R.A."/>
            <person name="Martin F."/>
            <person name="Silar P."/>
            <person name="Natvig D.O."/>
            <person name="Lalanne C."/>
            <person name="Gautier V."/>
            <person name="Ament-Velasquez S.L."/>
            <person name="Kruys A."/>
            <person name="Hutchinson M.I."/>
            <person name="Powell A.J."/>
            <person name="Barry K."/>
            <person name="Miller A.N."/>
            <person name="Grigoriev I.V."/>
            <person name="Debuchy R."/>
            <person name="Gladieux P."/>
            <person name="Hiltunen Thoren M."/>
            <person name="Johannesson H."/>
        </authorList>
    </citation>
    <scope>NUCLEOTIDE SEQUENCE</scope>
    <source>
        <strain evidence="1">CBS 118394</strain>
    </source>
</reference>
<dbReference type="AlphaFoldDB" id="A0AAE0M012"/>
<evidence type="ECO:0000313" key="2">
    <source>
        <dbReference type="Proteomes" id="UP001283341"/>
    </source>
</evidence>
<comment type="caution">
    <text evidence="1">The sequence shown here is derived from an EMBL/GenBank/DDBJ whole genome shotgun (WGS) entry which is preliminary data.</text>
</comment>
<keyword evidence="2" id="KW-1185">Reference proteome</keyword>
<evidence type="ECO:0000313" key="1">
    <source>
        <dbReference type="EMBL" id="KAK3314206.1"/>
    </source>
</evidence>
<accession>A0AAE0M012</accession>
<dbReference type="InterPro" id="IPR023393">
    <property type="entry name" value="START-like_dom_sf"/>
</dbReference>
<dbReference type="InterPro" id="IPR015075">
    <property type="entry name" value="AtaL"/>
</dbReference>